<organism evidence="2 3">
    <name type="scientific">Saccoglossus kowalevskii</name>
    <name type="common">Acorn worm</name>
    <dbReference type="NCBI Taxonomy" id="10224"/>
    <lineage>
        <taxon>Eukaryota</taxon>
        <taxon>Metazoa</taxon>
        <taxon>Hemichordata</taxon>
        <taxon>Enteropneusta</taxon>
        <taxon>Harrimaniidae</taxon>
        <taxon>Saccoglossus</taxon>
    </lineage>
</organism>
<accession>A0ABM0MXS7</accession>
<evidence type="ECO:0000259" key="1">
    <source>
        <dbReference type="Pfam" id="PF05603"/>
    </source>
</evidence>
<gene>
    <name evidence="3" type="primary">LOC102802180</name>
</gene>
<feature type="domain" description="Hikeshi-like N-terminal" evidence="1">
    <location>
        <begin position="1"/>
        <end position="122"/>
    </location>
</feature>
<dbReference type="PANTHER" id="PTHR12925:SF0">
    <property type="entry name" value="PROTEIN HIKESHI"/>
    <property type="match status" value="1"/>
</dbReference>
<dbReference type="PANTHER" id="PTHR12925">
    <property type="entry name" value="HIKESHI FAMILY MEMBER"/>
    <property type="match status" value="1"/>
</dbReference>
<protein>
    <submittedName>
        <fullName evidence="3">Protein OPI10 homolog</fullName>
    </submittedName>
</protein>
<dbReference type="InterPro" id="IPR008493">
    <property type="entry name" value="Hikeshi-like_N"/>
</dbReference>
<reference evidence="3" key="1">
    <citation type="submission" date="2025-08" db="UniProtKB">
        <authorList>
            <consortium name="RefSeq"/>
        </authorList>
    </citation>
    <scope>IDENTIFICATION</scope>
    <source>
        <tissue evidence="3">Testes</tissue>
    </source>
</reference>
<feature type="non-terminal residue" evidence="3">
    <location>
        <position position="1"/>
    </location>
</feature>
<sequence>IQAQAQQIDETHFIFNIENPENLNHVVIFLLGTIPFPDGMGGSVHFSWPSPEGPQWQLLGHISNQKPSAIFKITKIKPDDLLSSGPFGMMAAQQSFQSNTISQIGIAVEPLATIVQQTPAAGTQ</sequence>
<dbReference type="Pfam" id="PF05603">
    <property type="entry name" value="Hikeshi-like_N"/>
    <property type="match status" value="1"/>
</dbReference>
<evidence type="ECO:0000313" key="2">
    <source>
        <dbReference type="Proteomes" id="UP000694865"/>
    </source>
</evidence>
<dbReference type="GeneID" id="102802180"/>
<dbReference type="Proteomes" id="UP000694865">
    <property type="component" value="Unplaced"/>
</dbReference>
<name>A0ABM0MXS7_SACKO</name>
<proteinExistence type="predicted"/>
<evidence type="ECO:0000313" key="3">
    <source>
        <dbReference type="RefSeq" id="XP_006824818.1"/>
    </source>
</evidence>
<keyword evidence="2" id="KW-1185">Reference proteome</keyword>
<feature type="non-terminal residue" evidence="3">
    <location>
        <position position="124"/>
    </location>
</feature>
<dbReference type="RefSeq" id="XP_006824818.1">
    <property type="nucleotide sequence ID" value="XM_006824755.1"/>
</dbReference>
<dbReference type="InterPro" id="IPR031318">
    <property type="entry name" value="OPI10"/>
</dbReference>